<name>A0AA35U1W1_GEOBA</name>
<evidence type="ECO:0000313" key="9">
    <source>
        <dbReference type="Proteomes" id="UP001174909"/>
    </source>
</evidence>
<dbReference type="Gene3D" id="3.40.50.150">
    <property type="entry name" value="Vaccinia Virus protein VP39"/>
    <property type="match status" value="1"/>
</dbReference>
<dbReference type="GO" id="GO:0032259">
    <property type="term" value="P:methylation"/>
    <property type="evidence" value="ECO:0007669"/>
    <property type="project" value="UniProtKB-KW"/>
</dbReference>
<proteinExistence type="predicted"/>
<dbReference type="SUPFAM" id="SSF50044">
    <property type="entry name" value="SH3-domain"/>
    <property type="match status" value="1"/>
</dbReference>
<dbReference type="InterPro" id="IPR041698">
    <property type="entry name" value="Methyltransf_25"/>
</dbReference>
<keyword evidence="4 6" id="KW-0949">S-adenosyl-L-methionine</keyword>
<dbReference type="Pfam" id="PF00018">
    <property type="entry name" value="SH3_1"/>
    <property type="match status" value="1"/>
</dbReference>
<dbReference type="Pfam" id="PF22528">
    <property type="entry name" value="PRMT_C"/>
    <property type="match status" value="1"/>
</dbReference>
<dbReference type="SUPFAM" id="SSF53335">
    <property type="entry name" value="S-adenosyl-L-methionine-dependent methyltransferases"/>
    <property type="match status" value="1"/>
</dbReference>
<dbReference type="PROSITE" id="PS50002">
    <property type="entry name" value="SH3"/>
    <property type="match status" value="1"/>
</dbReference>
<dbReference type="InterPro" id="IPR055135">
    <property type="entry name" value="PRMT_dom"/>
</dbReference>
<dbReference type="PANTHER" id="PTHR11006">
    <property type="entry name" value="PROTEIN ARGININE N-METHYLTRANSFERASE"/>
    <property type="match status" value="1"/>
</dbReference>
<dbReference type="Proteomes" id="UP001174909">
    <property type="component" value="Unassembled WGS sequence"/>
</dbReference>
<dbReference type="InterPro" id="IPR025799">
    <property type="entry name" value="Arg_MeTrfase"/>
</dbReference>
<dbReference type="EMBL" id="CASHTH010004490">
    <property type="protein sequence ID" value="CAI8058128.1"/>
    <property type="molecule type" value="Genomic_DNA"/>
</dbReference>
<sequence length="317" mass="35571">MSCGNSGRSDDEDQRQTYYAISNYTAVEDSQLSLSEGDVVDVLEKVNETWWWAEVEGETGYVPTNHLSETCPSEGVDRWQDVEYFSSYNTLKLHLEMLSDKPRTLAYRTAFETARAFIQGKVVLDLGCGTGILSVFSACLGDSRKVYAVEASDICEQAERVISHNSLSEKVSVIQTKAEDLELPEKVDLIVSEWMGTMLLFELMIESVLVARDKWLKPDGVMWPSEACLYLAPCSAHSVYNEKVMFWNDVYGFDFSPLIPVTQAEILGHPLHNHVLPEDDCLSPPATVARLLLKTATLEDIEKITSSFKFKITKDGK</sequence>
<dbReference type="InterPro" id="IPR001452">
    <property type="entry name" value="SH3_domain"/>
</dbReference>
<dbReference type="SMART" id="SM00326">
    <property type="entry name" value="SH3"/>
    <property type="match status" value="1"/>
</dbReference>
<evidence type="ECO:0000256" key="2">
    <source>
        <dbReference type="ARBA" id="ARBA00022603"/>
    </source>
</evidence>
<keyword evidence="9" id="KW-1185">Reference proteome</keyword>
<dbReference type="InterPro" id="IPR036028">
    <property type="entry name" value="SH3-like_dom_sf"/>
</dbReference>
<dbReference type="AlphaFoldDB" id="A0AA35U1W1"/>
<evidence type="ECO:0000256" key="6">
    <source>
        <dbReference type="PROSITE-ProRule" id="PRU01015"/>
    </source>
</evidence>
<organism evidence="8 9">
    <name type="scientific">Geodia barretti</name>
    <name type="common">Barrett's horny sponge</name>
    <dbReference type="NCBI Taxonomy" id="519541"/>
    <lineage>
        <taxon>Eukaryota</taxon>
        <taxon>Metazoa</taxon>
        <taxon>Porifera</taxon>
        <taxon>Demospongiae</taxon>
        <taxon>Heteroscleromorpha</taxon>
        <taxon>Tetractinellida</taxon>
        <taxon>Astrophorina</taxon>
        <taxon>Geodiidae</taxon>
        <taxon>Geodia</taxon>
    </lineage>
</organism>
<dbReference type="PROSITE" id="PS51678">
    <property type="entry name" value="SAM_MT_PRMT"/>
    <property type="match status" value="1"/>
</dbReference>
<evidence type="ECO:0000259" key="7">
    <source>
        <dbReference type="PROSITE" id="PS50002"/>
    </source>
</evidence>
<feature type="non-terminal residue" evidence="8">
    <location>
        <position position="317"/>
    </location>
</feature>
<reference evidence="8" key="1">
    <citation type="submission" date="2023-03" db="EMBL/GenBank/DDBJ databases">
        <authorList>
            <person name="Steffen K."/>
            <person name="Cardenas P."/>
        </authorList>
    </citation>
    <scope>NUCLEOTIDE SEQUENCE</scope>
</reference>
<dbReference type="PANTHER" id="PTHR11006:SF92">
    <property type="entry name" value="PROTEIN ARGININE N-METHYLTRANSFERASE 2"/>
    <property type="match status" value="1"/>
</dbReference>
<gene>
    <name evidence="8" type="ORF">GBAR_LOCUS31602</name>
</gene>
<evidence type="ECO:0000256" key="5">
    <source>
        <dbReference type="PROSITE-ProRule" id="PRU00192"/>
    </source>
</evidence>
<dbReference type="InterPro" id="IPR029063">
    <property type="entry name" value="SAM-dependent_MTases_sf"/>
</dbReference>
<dbReference type="CDD" id="cd02440">
    <property type="entry name" value="AdoMet_MTases"/>
    <property type="match status" value="1"/>
</dbReference>
<dbReference type="GO" id="GO:0016274">
    <property type="term" value="F:protein-arginine N-methyltransferase activity"/>
    <property type="evidence" value="ECO:0007669"/>
    <property type="project" value="InterPro"/>
</dbReference>
<keyword evidence="2 6" id="KW-0489">Methyltransferase</keyword>
<comment type="caution">
    <text evidence="8">The sequence shown here is derived from an EMBL/GenBank/DDBJ whole genome shotgun (WGS) entry which is preliminary data.</text>
</comment>
<dbReference type="Gene3D" id="2.70.160.11">
    <property type="entry name" value="Hnrnp arginine n-methyltransferase1"/>
    <property type="match status" value="1"/>
</dbReference>
<keyword evidence="1 5" id="KW-0728">SH3 domain</keyword>
<dbReference type="FunFam" id="3.40.50.150:FF:000016">
    <property type="entry name" value="Protein arginine N-methyltransferase 6"/>
    <property type="match status" value="1"/>
</dbReference>
<dbReference type="Pfam" id="PF13649">
    <property type="entry name" value="Methyltransf_25"/>
    <property type="match status" value="1"/>
</dbReference>
<evidence type="ECO:0000256" key="3">
    <source>
        <dbReference type="ARBA" id="ARBA00022679"/>
    </source>
</evidence>
<accession>A0AA35U1W1</accession>
<dbReference type="Gene3D" id="2.30.30.40">
    <property type="entry name" value="SH3 Domains"/>
    <property type="match status" value="1"/>
</dbReference>
<evidence type="ECO:0000313" key="8">
    <source>
        <dbReference type="EMBL" id="CAI8058128.1"/>
    </source>
</evidence>
<dbReference type="GO" id="GO:0042054">
    <property type="term" value="F:histone methyltransferase activity"/>
    <property type="evidence" value="ECO:0007669"/>
    <property type="project" value="TreeGrafter"/>
</dbReference>
<protein>
    <submittedName>
        <fullName evidence="8">Protein arginine N-methyltransferase 2</fullName>
    </submittedName>
</protein>
<feature type="domain" description="SH3" evidence="7">
    <location>
        <begin position="13"/>
        <end position="72"/>
    </location>
</feature>
<evidence type="ECO:0000256" key="1">
    <source>
        <dbReference type="ARBA" id="ARBA00022443"/>
    </source>
</evidence>
<evidence type="ECO:0000256" key="4">
    <source>
        <dbReference type="ARBA" id="ARBA00022691"/>
    </source>
</evidence>
<keyword evidence="3 6" id="KW-0808">Transferase</keyword>
<dbReference type="GO" id="GO:0005634">
    <property type="term" value="C:nucleus"/>
    <property type="evidence" value="ECO:0007669"/>
    <property type="project" value="TreeGrafter"/>
</dbReference>